<accession>A0A2T7PE86</accession>
<dbReference type="GO" id="GO:0007165">
    <property type="term" value="P:signal transduction"/>
    <property type="evidence" value="ECO:0007669"/>
    <property type="project" value="InterPro"/>
</dbReference>
<keyword evidence="5" id="KW-1185">Reference proteome</keyword>
<name>A0A2T7PE86_POMCA</name>
<keyword evidence="1" id="KW-0175">Coiled coil</keyword>
<feature type="compositionally biased region" description="Pro residues" evidence="2">
    <location>
        <begin position="16"/>
        <end position="25"/>
    </location>
</feature>
<dbReference type="InterPro" id="IPR000488">
    <property type="entry name" value="Death_dom"/>
</dbReference>
<sequence length="513" mass="59153">MSSESETRNSADAQPLAPPVPPANPPVSLESERRKAMMLVHGVEKDVHRFREIYLQNYHNPLSSDIEEFLVFVAERSETRRPPRTQEDFVRLLESVQDTAQLEFPNELHHVSVAMERVRCFHDLMTSVESRLKAALDNHVGRYCHAFSAEAEGHDIPCVLEYENSIVSWRSAVGQAFALLQDVIASVVEASISFENLVLNHDKVLQGMRRALEVLQRIYAPLKDWVSADEAYVRKLQDEAHGLLRRKVAVLEKTRRQSSQADTMKTKVARTNHETVKLKERVDQAEDEFHSTRRHEMELADSAAQVEMEMANKRQELQGLERQFLTRQFNSEARDRRLMAQSAALHQELDTLRKRLDATHMKAERARRQRLLVQREVHKLKTLHERSIQAVLVASDDAEFKSHDVHELQEAVRVISQKLTAVRRIHALKTRPDILRRLYREGYTPGRQLTIIAIMMDSQRRYMGLRGAAQRSLAKWRHLSRAASVDQLVHTLRTINKQAVASRIERRVSSISV</sequence>
<dbReference type="PROSITE" id="PS50017">
    <property type="entry name" value="DEATH_DOMAIN"/>
    <property type="match status" value="1"/>
</dbReference>
<proteinExistence type="predicted"/>
<dbReference type="Proteomes" id="UP000245119">
    <property type="component" value="Linkage Group LG4"/>
</dbReference>
<feature type="region of interest" description="Disordered" evidence="2">
    <location>
        <begin position="1"/>
        <end position="31"/>
    </location>
</feature>
<evidence type="ECO:0000313" key="5">
    <source>
        <dbReference type="Proteomes" id="UP000245119"/>
    </source>
</evidence>
<evidence type="ECO:0000256" key="1">
    <source>
        <dbReference type="SAM" id="Coils"/>
    </source>
</evidence>
<comment type="caution">
    <text evidence="4">The sequence shown here is derived from an EMBL/GenBank/DDBJ whole genome shotgun (WGS) entry which is preliminary data.</text>
</comment>
<dbReference type="EMBL" id="PZQS01000004">
    <property type="protein sequence ID" value="PVD31734.1"/>
    <property type="molecule type" value="Genomic_DNA"/>
</dbReference>
<feature type="domain" description="Death" evidence="3">
    <location>
        <begin position="454"/>
        <end position="508"/>
    </location>
</feature>
<evidence type="ECO:0000313" key="4">
    <source>
        <dbReference type="EMBL" id="PVD31734.1"/>
    </source>
</evidence>
<dbReference type="AlphaFoldDB" id="A0A2T7PE86"/>
<evidence type="ECO:0000259" key="3">
    <source>
        <dbReference type="PROSITE" id="PS50017"/>
    </source>
</evidence>
<evidence type="ECO:0000256" key="2">
    <source>
        <dbReference type="SAM" id="MobiDB-lite"/>
    </source>
</evidence>
<gene>
    <name evidence="4" type="ORF">C0Q70_07152</name>
</gene>
<reference evidence="4 5" key="1">
    <citation type="submission" date="2018-04" db="EMBL/GenBank/DDBJ databases">
        <title>The genome of golden apple snail Pomacea canaliculata provides insight into stress tolerance and invasive adaptation.</title>
        <authorList>
            <person name="Liu C."/>
            <person name="Liu B."/>
            <person name="Ren Y."/>
            <person name="Zhang Y."/>
            <person name="Wang H."/>
            <person name="Li S."/>
            <person name="Jiang F."/>
            <person name="Yin L."/>
            <person name="Zhang G."/>
            <person name="Qian W."/>
            <person name="Fan W."/>
        </authorList>
    </citation>
    <scope>NUCLEOTIDE SEQUENCE [LARGE SCALE GENOMIC DNA]</scope>
    <source>
        <strain evidence="4">SZHN2017</strain>
        <tissue evidence="4">Muscle</tissue>
    </source>
</reference>
<protein>
    <recommendedName>
        <fullName evidence="3">Death domain-containing protein</fullName>
    </recommendedName>
</protein>
<feature type="coiled-coil region" evidence="1">
    <location>
        <begin position="268"/>
        <end position="323"/>
    </location>
</feature>
<organism evidence="4 5">
    <name type="scientific">Pomacea canaliculata</name>
    <name type="common">Golden apple snail</name>
    <dbReference type="NCBI Taxonomy" id="400727"/>
    <lineage>
        <taxon>Eukaryota</taxon>
        <taxon>Metazoa</taxon>
        <taxon>Spiralia</taxon>
        <taxon>Lophotrochozoa</taxon>
        <taxon>Mollusca</taxon>
        <taxon>Gastropoda</taxon>
        <taxon>Caenogastropoda</taxon>
        <taxon>Architaenioglossa</taxon>
        <taxon>Ampullarioidea</taxon>
        <taxon>Ampullariidae</taxon>
        <taxon>Pomacea</taxon>
    </lineage>
</organism>
<dbReference type="OrthoDB" id="6076830at2759"/>